<dbReference type="STRING" id="504472.Slin_6043"/>
<dbReference type="KEGG" id="sli:Slin_6043"/>
<sequence>MSIQEMKSQLHQLIDSVDEPILEQLLNSAKRIIADQPDNDILDNLTSEQLAGLQKARDEARRGEGTPLADFKRKMENKWPQLK</sequence>
<evidence type="ECO:0000256" key="1">
    <source>
        <dbReference type="SAM" id="MobiDB-lite"/>
    </source>
</evidence>
<dbReference type="AlphaFoldDB" id="D2QT73"/>
<evidence type="ECO:0008006" key="4">
    <source>
        <dbReference type="Google" id="ProtNLM"/>
    </source>
</evidence>
<feature type="compositionally biased region" description="Basic and acidic residues" evidence="1">
    <location>
        <begin position="55"/>
        <end position="77"/>
    </location>
</feature>
<dbReference type="RefSeq" id="WP_012930493.1">
    <property type="nucleotide sequence ID" value="NC_013730.1"/>
</dbReference>
<organism evidence="2 3">
    <name type="scientific">Spirosoma linguale (strain ATCC 33905 / DSM 74 / LMG 10896 / Claus 1)</name>
    <dbReference type="NCBI Taxonomy" id="504472"/>
    <lineage>
        <taxon>Bacteria</taxon>
        <taxon>Pseudomonadati</taxon>
        <taxon>Bacteroidota</taxon>
        <taxon>Cytophagia</taxon>
        <taxon>Cytophagales</taxon>
        <taxon>Cytophagaceae</taxon>
        <taxon>Spirosoma</taxon>
    </lineage>
</organism>
<reference evidence="2 3" key="1">
    <citation type="journal article" date="2010" name="Stand. Genomic Sci.">
        <title>Complete genome sequence of Spirosoma linguale type strain (1).</title>
        <authorList>
            <person name="Lail K."/>
            <person name="Sikorski J."/>
            <person name="Saunders E."/>
            <person name="Lapidus A."/>
            <person name="Glavina Del Rio T."/>
            <person name="Copeland A."/>
            <person name="Tice H."/>
            <person name="Cheng J.-F."/>
            <person name="Lucas S."/>
            <person name="Nolan M."/>
            <person name="Bruce D."/>
            <person name="Goodwin L."/>
            <person name="Pitluck S."/>
            <person name="Ivanova N."/>
            <person name="Mavromatis K."/>
            <person name="Ovchinnikova G."/>
            <person name="Pati A."/>
            <person name="Chen A."/>
            <person name="Palaniappan K."/>
            <person name="Land M."/>
            <person name="Hauser L."/>
            <person name="Chang Y.-J."/>
            <person name="Jeffries C.D."/>
            <person name="Chain P."/>
            <person name="Brettin T."/>
            <person name="Detter J.C."/>
            <person name="Schuetze A."/>
            <person name="Rohde M."/>
            <person name="Tindall B.J."/>
            <person name="Goeker M."/>
            <person name="Bristow J."/>
            <person name="Eisen J.A."/>
            <person name="Markowitz V."/>
            <person name="Hugenholtz P."/>
            <person name="Kyrpides N.C."/>
            <person name="Klenk H.-P."/>
            <person name="Chen F."/>
        </authorList>
    </citation>
    <scope>NUCLEOTIDE SEQUENCE [LARGE SCALE GENOMIC DNA]</scope>
    <source>
        <strain evidence="3">ATCC 33905 / DSM 74 / LMG 10896 / Claus 1</strain>
    </source>
</reference>
<protein>
    <recommendedName>
        <fullName evidence="4">Addiction module component</fullName>
    </recommendedName>
</protein>
<keyword evidence="3" id="KW-1185">Reference proteome</keyword>
<feature type="region of interest" description="Disordered" evidence="1">
    <location>
        <begin position="53"/>
        <end position="83"/>
    </location>
</feature>
<dbReference type="EMBL" id="CP001769">
    <property type="protein sequence ID" value="ADB42005.1"/>
    <property type="molecule type" value="Genomic_DNA"/>
</dbReference>
<dbReference type="Proteomes" id="UP000002028">
    <property type="component" value="Chromosome"/>
</dbReference>
<evidence type="ECO:0000313" key="2">
    <source>
        <dbReference type="EMBL" id="ADB42005.1"/>
    </source>
</evidence>
<dbReference type="HOGENOM" id="CLU_2540884_0_0_10"/>
<proteinExistence type="predicted"/>
<evidence type="ECO:0000313" key="3">
    <source>
        <dbReference type="Proteomes" id="UP000002028"/>
    </source>
</evidence>
<name>D2QT73_SPILD</name>
<gene>
    <name evidence="2" type="ordered locus">Slin_6043</name>
</gene>
<accession>D2QT73</accession>